<gene>
    <name evidence="1" type="ORF">GJU39_23150</name>
</gene>
<sequence length="74" mass="7981">MKHEISIKYNDQTGEVKLIINGSITEMANSLADLDAEGKLFLANMATIVEVAKITNGVSCNKKAFLSPILPVSM</sequence>
<dbReference type="AlphaFoldDB" id="A0A7K0G6H1"/>
<evidence type="ECO:0000313" key="2">
    <source>
        <dbReference type="Proteomes" id="UP000487757"/>
    </source>
</evidence>
<evidence type="ECO:0000313" key="1">
    <source>
        <dbReference type="EMBL" id="MRX78964.1"/>
    </source>
</evidence>
<dbReference type="Proteomes" id="UP000487757">
    <property type="component" value="Unassembled WGS sequence"/>
</dbReference>
<protein>
    <submittedName>
        <fullName evidence="1">Uncharacterized protein</fullName>
    </submittedName>
</protein>
<accession>A0A7K0G6H1</accession>
<organism evidence="1 2">
    <name type="scientific">Pedobacter petrophilus</name>
    <dbReference type="NCBI Taxonomy" id="1908241"/>
    <lineage>
        <taxon>Bacteria</taxon>
        <taxon>Pseudomonadati</taxon>
        <taxon>Bacteroidota</taxon>
        <taxon>Sphingobacteriia</taxon>
        <taxon>Sphingobacteriales</taxon>
        <taxon>Sphingobacteriaceae</taxon>
        <taxon>Pedobacter</taxon>
    </lineage>
</organism>
<dbReference type="RefSeq" id="WP_154283357.1">
    <property type="nucleotide sequence ID" value="NZ_WKKH01000100.1"/>
</dbReference>
<keyword evidence="2" id="KW-1185">Reference proteome</keyword>
<name>A0A7K0G6H1_9SPHI</name>
<dbReference type="EMBL" id="WKKH01000100">
    <property type="protein sequence ID" value="MRX78964.1"/>
    <property type="molecule type" value="Genomic_DNA"/>
</dbReference>
<comment type="caution">
    <text evidence="1">The sequence shown here is derived from an EMBL/GenBank/DDBJ whole genome shotgun (WGS) entry which is preliminary data.</text>
</comment>
<proteinExistence type="predicted"/>
<reference evidence="1 2" key="1">
    <citation type="submission" date="2019-11" db="EMBL/GenBank/DDBJ databases">
        <title>Pedobacter petrophilus genome.</title>
        <authorList>
            <person name="Feldbauer M.J."/>
            <person name="Newman J.D."/>
        </authorList>
    </citation>
    <scope>NUCLEOTIDE SEQUENCE [LARGE SCALE GENOMIC DNA]</scope>
    <source>
        <strain evidence="1 2">LMG 29686</strain>
    </source>
</reference>